<evidence type="ECO:0000313" key="2">
    <source>
        <dbReference type="Proteomes" id="UP000016930"/>
    </source>
</evidence>
<keyword evidence="2" id="KW-1185">Reference proteome</keyword>
<reference evidence="1 2" key="1">
    <citation type="journal article" date="2012" name="Proc. Natl. Acad. Sci. U.S.A.">
        <title>Comparative genomics of Ceriporiopsis subvermispora and Phanerochaete chrysosporium provide insight into selective ligninolysis.</title>
        <authorList>
            <person name="Fernandez-Fueyo E."/>
            <person name="Ruiz-Duenas F.J."/>
            <person name="Ferreira P."/>
            <person name="Floudas D."/>
            <person name="Hibbett D.S."/>
            <person name="Canessa P."/>
            <person name="Larrondo L.F."/>
            <person name="James T.Y."/>
            <person name="Seelenfreund D."/>
            <person name="Lobos S."/>
            <person name="Polanco R."/>
            <person name="Tello M."/>
            <person name="Honda Y."/>
            <person name="Watanabe T."/>
            <person name="Watanabe T."/>
            <person name="Ryu J.S."/>
            <person name="Kubicek C.P."/>
            <person name="Schmoll M."/>
            <person name="Gaskell J."/>
            <person name="Hammel K.E."/>
            <person name="St John F.J."/>
            <person name="Vanden Wymelenberg A."/>
            <person name="Sabat G."/>
            <person name="Splinter BonDurant S."/>
            <person name="Syed K."/>
            <person name="Yadav J.S."/>
            <person name="Doddapaneni H."/>
            <person name="Subramanian V."/>
            <person name="Lavin J.L."/>
            <person name="Oguiza J.A."/>
            <person name="Perez G."/>
            <person name="Pisabarro A.G."/>
            <person name="Ramirez L."/>
            <person name="Santoyo F."/>
            <person name="Master E."/>
            <person name="Coutinho P.M."/>
            <person name="Henrissat B."/>
            <person name="Lombard V."/>
            <person name="Magnuson J.K."/>
            <person name="Kuees U."/>
            <person name="Hori C."/>
            <person name="Igarashi K."/>
            <person name="Samejima M."/>
            <person name="Held B.W."/>
            <person name="Barry K.W."/>
            <person name="LaButti K.M."/>
            <person name="Lapidus A."/>
            <person name="Lindquist E.A."/>
            <person name="Lucas S.M."/>
            <person name="Riley R."/>
            <person name="Salamov A.A."/>
            <person name="Hoffmeister D."/>
            <person name="Schwenk D."/>
            <person name="Hadar Y."/>
            <person name="Yarden O."/>
            <person name="de Vries R.P."/>
            <person name="Wiebenga A."/>
            <person name="Stenlid J."/>
            <person name="Eastwood D."/>
            <person name="Grigoriev I.V."/>
            <person name="Berka R.M."/>
            <person name="Blanchette R.A."/>
            <person name="Kersten P."/>
            <person name="Martinez A.T."/>
            <person name="Vicuna R."/>
            <person name="Cullen D."/>
        </authorList>
    </citation>
    <scope>NUCLEOTIDE SEQUENCE [LARGE SCALE GENOMIC DNA]</scope>
    <source>
        <strain evidence="1 2">B</strain>
    </source>
</reference>
<protein>
    <submittedName>
        <fullName evidence="1">Uncharacterized protein</fullName>
    </submittedName>
</protein>
<sequence>MVSLFPPSGPSLPPFRSLLISGPYHPSAPVHLLLSFIRREATTRAILLSPSRSSLRAALVDQNEDWLNTQGSHGSVFSCASRCEILYPPSPAHLVALLSMLHEYNGTYHHPKTTLPAAPSLLVLHEVSALLTESSTVSTYLTLITHAMSAVRSWAAQSSTPILLAVFDTALLDLRLPIIRIPNHEMNPLEAANTASERTESVLFLAEKYFDWSGRAEEEKNLSSSLPEASSSIIPRLQRQLSMRRPRYRDHAEITWKWAEERREVKDTIFLFS</sequence>
<dbReference type="EMBL" id="KB445792">
    <property type="protein sequence ID" value="EMD40662.1"/>
    <property type="molecule type" value="Genomic_DNA"/>
</dbReference>
<proteinExistence type="predicted"/>
<dbReference type="OrthoDB" id="3224367at2759"/>
<name>M2RQD6_CERS8</name>
<dbReference type="Proteomes" id="UP000016930">
    <property type="component" value="Unassembled WGS sequence"/>
</dbReference>
<dbReference type="STRING" id="914234.M2RQD6"/>
<accession>M2RQD6</accession>
<gene>
    <name evidence="1" type="ORF">CERSUDRAFT_111242</name>
</gene>
<dbReference type="HOGENOM" id="CLU_963325_0_0_1"/>
<dbReference type="AlphaFoldDB" id="M2RQD6"/>
<organism evidence="1 2">
    <name type="scientific">Ceriporiopsis subvermispora (strain B)</name>
    <name type="common">White-rot fungus</name>
    <name type="synonym">Gelatoporia subvermispora</name>
    <dbReference type="NCBI Taxonomy" id="914234"/>
    <lineage>
        <taxon>Eukaryota</taxon>
        <taxon>Fungi</taxon>
        <taxon>Dikarya</taxon>
        <taxon>Basidiomycota</taxon>
        <taxon>Agaricomycotina</taxon>
        <taxon>Agaricomycetes</taxon>
        <taxon>Polyporales</taxon>
        <taxon>Gelatoporiaceae</taxon>
        <taxon>Gelatoporia</taxon>
    </lineage>
</organism>
<evidence type="ECO:0000313" key="1">
    <source>
        <dbReference type="EMBL" id="EMD40662.1"/>
    </source>
</evidence>